<sequence length="108" mass="11785">MNCYYLLLLAILFEVCGTVCMKLSEGLSRLLPSILIFVFYAISFSIFTLALRGIDVSIAYAIWAGLGTALITVVGVFWFKEPVNALKIASLFVIVAGVIGLNLSDRMT</sequence>
<keyword evidence="4 7" id="KW-0812">Transmembrane</keyword>
<dbReference type="EMBL" id="JAVKPK010000060">
    <property type="protein sequence ID" value="MDR7666658.1"/>
    <property type="molecule type" value="Genomic_DNA"/>
</dbReference>
<proteinExistence type="predicted"/>
<evidence type="ECO:0000313" key="9">
    <source>
        <dbReference type="Proteomes" id="UP001246244"/>
    </source>
</evidence>
<evidence type="ECO:0000256" key="5">
    <source>
        <dbReference type="ARBA" id="ARBA00022989"/>
    </source>
</evidence>
<keyword evidence="3" id="KW-1003">Cell membrane</keyword>
<dbReference type="InterPro" id="IPR037185">
    <property type="entry name" value="EmrE-like"/>
</dbReference>
<dbReference type="Gene3D" id="1.10.3730.20">
    <property type="match status" value="1"/>
</dbReference>
<comment type="subcellular location">
    <subcellularLocation>
        <location evidence="1">Cell membrane</location>
        <topology evidence="1">Multi-pass membrane protein</topology>
    </subcellularLocation>
</comment>
<gene>
    <name evidence="8" type="ORF">RG963_12895</name>
</gene>
<dbReference type="InterPro" id="IPR045324">
    <property type="entry name" value="Small_multidrug_res"/>
</dbReference>
<keyword evidence="9" id="KW-1185">Reference proteome</keyword>
<keyword evidence="2" id="KW-0813">Transport</keyword>
<reference evidence="9" key="1">
    <citation type="submission" date="2023-07" db="EMBL/GenBank/DDBJ databases">
        <title>Whole-genome sequencing of a new Methanosarcina sp. Z-7115.</title>
        <authorList>
            <person name="Zhilina T.N."/>
            <person name="Merkel A.Y."/>
        </authorList>
    </citation>
    <scope>NUCLEOTIDE SEQUENCE [LARGE SCALE GENOMIC DNA]</scope>
    <source>
        <strain evidence="9">Z-7115</strain>
    </source>
</reference>
<dbReference type="Proteomes" id="UP001246244">
    <property type="component" value="Unassembled WGS sequence"/>
</dbReference>
<evidence type="ECO:0000256" key="6">
    <source>
        <dbReference type="ARBA" id="ARBA00023136"/>
    </source>
</evidence>
<evidence type="ECO:0000256" key="4">
    <source>
        <dbReference type="ARBA" id="ARBA00022692"/>
    </source>
</evidence>
<accession>A0ABU2D3U9</accession>
<dbReference type="PANTHER" id="PTHR30561">
    <property type="entry name" value="SMR FAMILY PROTON-DEPENDENT DRUG EFFLUX TRANSPORTER SUGE"/>
    <property type="match status" value="1"/>
</dbReference>
<evidence type="ECO:0000256" key="2">
    <source>
        <dbReference type="ARBA" id="ARBA00022448"/>
    </source>
</evidence>
<evidence type="ECO:0000256" key="1">
    <source>
        <dbReference type="ARBA" id="ARBA00004651"/>
    </source>
</evidence>
<evidence type="ECO:0000256" key="7">
    <source>
        <dbReference type="SAM" id="Phobius"/>
    </source>
</evidence>
<organism evidence="8 9">
    <name type="scientific">Methanosarcina baikalica</name>
    <dbReference type="NCBI Taxonomy" id="3073890"/>
    <lineage>
        <taxon>Archaea</taxon>
        <taxon>Methanobacteriati</taxon>
        <taxon>Methanobacteriota</taxon>
        <taxon>Stenosarchaea group</taxon>
        <taxon>Methanomicrobia</taxon>
        <taxon>Methanosarcinales</taxon>
        <taxon>Methanosarcinaceae</taxon>
        <taxon>Methanosarcina</taxon>
    </lineage>
</organism>
<dbReference type="SUPFAM" id="SSF103481">
    <property type="entry name" value="Multidrug resistance efflux transporter EmrE"/>
    <property type="match status" value="1"/>
</dbReference>
<dbReference type="PANTHER" id="PTHR30561:SF1">
    <property type="entry name" value="MULTIDRUG TRANSPORTER EMRE"/>
    <property type="match status" value="1"/>
</dbReference>
<name>A0ABU2D3U9_9EURY</name>
<feature type="transmembrane region" description="Helical" evidence="7">
    <location>
        <begin position="58"/>
        <end position="79"/>
    </location>
</feature>
<keyword evidence="6 7" id="KW-0472">Membrane</keyword>
<feature type="transmembrane region" description="Helical" evidence="7">
    <location>
        <begin position="33"/>
        <end position="51"/>
    </location>
</feature>
<evidence type="ECO:0000256" key="3">
    <source>
        <dbReference type="ARBA" id="ARBA00022475"/>
    </source>
</evidence>
<dbReference type="RefSeq" id="WP_310576686.1">
    <property type="nucleotide sequence ID" value="NZ_JAVKPK010000060.1"/>
</dbReference>
<evidence type="ECO:0000313" key="8">
    <source>
        <dbReference type="EMBL" id="MDR7666658.1"/>
    </source>
</evidence>
<dbReference type="Pfam" id="PF00893">
    <property type="entry name" value="Multi_Drug_Res"/>
    <property type="match status" value="1"/>
</dbReference>
<keyword evidence="5 7" id="KW-1133">Transmembrane helix</keyword>
<protein>
    <submittedName>
        <fullName evidence="8">Multidrug efflux SMR transporter</fullName>
    </submittedName>
</protein>
<dbReference type="InterPro" id="IPR000390">
    <property type="entry name" value="Small_drug/metabolite_transptr"/>
</dbReference>
<comment type="caution">
    <text evidence="8">The sequence shown here is derived from an EMBL/GenBank/DDBJ whole genome shotgun (WGS) entry which is preliminary data.</text>
</comment>
<feature type="transmembrane region" description="Helical" evidence="7">
    <location>
        <begin position="85"/>
        <end position="103"/>
    </location>
</feature>